<feature type="coiled-coil region" evidence="1">
    <location>
        <begin position="336"/>
        <end position="384"/>
    </location>
</feature>
<keyword evidence="6" id="KW-1185">Reference proteome</keyword>
<dbReference type="EMBL" id="JAVDVQ010000002">
    <property type="protein sequence ID" value="MDR7081437.1"/>
    <property type="molecule type" value="Genomic_DNA"/>
</dbReference>
<dbReference type="SMART" id="SM00857">
    <property type="entry name" value="Resolvase"/>
    <property type="match status" value="1"/>
</dbReference>
<dbReference type="RefSeq" id="WP_310050600.1">
    <property type="nucleotide sequence ID" value="NZ_JAVDVQ010000002.1"/>
</dbReference>
<dbReference type="Gene3D" id="3.90.1750.20">
    <property type="entry name" value="Putative Large Serine Recombinase, Chain B, Domain 2"/>
    <property type="match status" value="1"/>
</dbReference>
<dbReference type="CDD" id="cd00338">
    <property type="entry name" value="Ser_Recombinase"/>
    <property type="match status" value="1"/>
</dbReference>
<proteinExistence type="predicted"/>
<evidence type="ECO:0000256" key="1">
    <source>
        <dbReference type="SAM" id="Coils"/>
    </source>
</evidence>
<feature type="domain" description="Recombinase" evidence="4">
    <location>
        <begin position="156"/>
        <end position="259"/>
    </location>
</feature>
<dbReference type="PANTHER" id="PTHR30461">
    <property type="entry name" value="DNA-INVERTASE FROM LAMBDOID PROPHAGE"/>
    <property type="match status" value="1"/>
</dbReference>
<gene>
    <name evidence="5" type="ORF">J2X01_000714</name>
</gene>
<reference evidence="5 6" key="1">
    <citation type="submission" date="2023-07" db="EMBL/GenBank/DDBJ databases">
        <title>Sorghum-associated microbial communities from plants grown in Nebraska, USA.</title>
        <authorList>
            <person name="Schachtman D."/>
        </authorList>
    </citation>
    <scope>NUCLEOTIDE SEQUENCE [LARGE SCALE GENOMIC DNA]</scope>
    <source>
        <strain evidence="5 6">BE167</strain>
    </source>
</reference>
<dbReference type="InterPro" id="IPR011109">
    <property type="entry name" value="DNA_bind_recombinase_dom"/>
</dbReference>
<dbReference type="SUPFAM" id="SSF53041">
    <property type="entry name" value="Resolvase-like"/>
    <property type="match status" value="1"/>
</dbReference>
<sequence length="448" mass="49281">MKAAVYLRQSLDRDGQGLAVERQRQDCTALCKARGWDSIEYVDNSISASTGKVRPAYARMLEDISAGRIQGVVAWDLDRLHRRPIELEHFIDLADKHSLALATVTGDVDLSTDNGRLYARIKGSVARAEVERKSARQRRAGLQRAEAGKPWGPHRPFGFEDDKTTHRPEESDVIRGMYADLLAGVSQHEIARNLNARGIQTTRGGEWVQSTVRELLRNPRNAGLRRYKGEIIGKGDWEPIVSEETWRVAAQRMTGGSNGGGPRKHLLAGIAKCGVCGANMVTAYLPGKVRTYACTSGKHVARNAETIEQQVTETILAVLESSPLPSLTADKKAPKYSELSKQADTLRRRLDSLAVEFADGDLTASQLRAATDRMQERIADIEQAMTKRSTSAALAPLAGAQDMRKAWEGLSVARRRSIIDALAVVTVHPVKNRRNPEPGSVEVAPRQD</sequence>
<dbReference type="InterPro" id="IPR036162">
    <property type="entry name" value="Resolvase-like_N_sf"/>
</dbReference>
<dbReference type="InterPro" id="IPR038109">
    <property type="entry name" value="DNA_bind_recomb_sf"/>
</dbReference>
<dbReference type="Pfam" id="PF00239">
    <property type="entry name" value="Resolvase"/>
    <property type="match status" value="1"/>
</dbReference>
<dbReference type="Gene3D" id="3.40.50.1390">
    <property type="entry name" value="Resolvase, N-terminal catalytic domain"/>
    <property type="match status" value="1"/>
</dbReference>
<dbReference type="PROSITE" id="PS51736">
    <property type="entry name" value="RECOMBINASES_3"/>
    <property type="match status" value="1"/>
</dbReference>
<comment type="caution">
    <text evidence="5">The sequence shown here is derived from an EMBL/GenBank/DDBJ whole genome shotgun (WGS) entry which is preliminary data.</text>
</comment>
<protein>
    <submittedName>
        <fullName evidence="5">DNA invertase Pin-like site-specific DNA recombinase</fullName>
    </submittedName>
</protein>
<dbReference type="PROSITE" id="PS51737">
    <property type="entry name" value="RECOMBINASE_DNA_BIND"/>
    <property type="match status" value="1"/>
</dbReference>
<evidence type="ECO:0000313" key="6">
    <source>
        <dbReference type="Proteomes" id="UP001252243"/>
    </source>
</evidence>
<feature type="region of interest" description="Disordered" evidence="2">
    <location>
        <begin position="132"/>
        <end position="166"/>
    </location>
</feature>
<accession>A0ABU1U8G2</accession>
<name>A0ABU1U8G2_9MICC</name>
<keyword evidence="1" id="KW-0175">Coiled coil</keyword>
<evidence type="ECO:0000256" key="2">
    <source>
        <dbReference type="SAM" id="MobiDB-lite"/>
    </source>
</evidence>
<evidence type="ECO:0000313" key="5">
    <source>
        <dbReference type="EMBL" id="MDR7081437.1"/>
    </source>
</evidence>
<feature type="domain" description="Resolvase/invertase-type recombinase catalytic" evidence="3">
    <location>
        <begin position="2"/>
        <end position="148"/>
    </location>
</feature>
<evidence type="ECO:0000259" key="4">
    <source>
        <dbReference type="PROSITE" id="PS51737"/>
    </source>
</evidence>
<dbReference type="InterPro" id="IPR006119">
    <property type="entry name" value="Resolv_N"/>
</dbReference>
<organism evidence="5 6">
    <name type="scientific">Arthrobacter ginsengisoli</name>
    <dbReference type="NCBI Taxonomy" id="1356565"/>
    <lineage>
        <taxon>Bacteria</taxon>
        <taxon>Bacillati</taxon>
        <taxon>Actinomycetota</taxon>
        <taxon>Actinomycetes</taxon>
        <taxon>Micrococcales</taxon>
        <taxon>Micrococcaceae</taxon>
        <taxon>Arthrobacter</taxon>
    </lineage>
</organism>
<dbReference type="InterPro" id="IPR050639">
    <property type="entry name" value="SSR_resolvase"/>
</dbReference>
<dbReference type="Pfam" id="PF07508">
    <property type="entry name" value="Recombinase"/>
    <property type="match status" value="1"/>
</dbReference>
<feature type="compositionally biased region" description="Basic and acidic residues" evidence="2">
    <location>
        <begin position="157"/>
        <end position="166"/>
    </location>
</feature>
<dbReference type="PANTHER" id="PTHR30461:SF23">
    <property type="entry name" value="DNA RECOMBINASE-RELATED"/>
    <property type="match status" value="1"/>
</dbReference>
<evidence type="ECO:0000259" key="3">
    <source>
        <dbReference type="PROSITE" id="PS51736"/>
    </source>
</evidence>
<dbReference type="Proteomes" id="UP001252243">
    <property type="component" value="Unassembled WGS sequence"/>
</dbReference>